<keyword evidence="1" id="KW-0472">Membrane</keyword>
<keyword evidence="1" id="KW-1133">Transmembrane helix</keyword>
<evidence type="ECO:0000313" key="3">
    <source>
        <dbReference type="Proteomes" id="UP000241808"/>
    </source>
</evidence>
<proteinExistence type="predicted"/>
<reference evidence="2 3" key="1">
    <citation type="submission" date="2018-04" db="EMBL/GenBank/DDBJ databases">
        <title>Genomic Encyclopedia of Archaeal and Bacterial Type Strains, Phase II (KMG-II): from individual species to whole genera.</title>
        <authorList>
            <person name="Goeker M."/>
        </authorList>
    </citation>
    <scope>NUCLEOTIDE SEQUENCE [LARGE SCALE GENOMIC DNA]</scope>
    <source>
        <strain evidence="2 3">DSM 25521</strain>
    </source>
</reference>
<accession>A0A2T4YY11</accession>
<keyword evidence="1" id="KW-0812">Transmembrane</keyword>
<dbReference type="AlphaFoldDB" id="A0A2T4YY11"/>
<keyword evidence="3" id="KW-1185">Reference proteome</keyword>
<comment type="caution">
    <text evidence="2">The sequence shown here is derived from an EMBL/GenBank/DDBJ whole genome shotgun (WGS) entry which is preliminary data.</text>
</comment>
<organism evidence="2 3">
    <name type="scientific">Phreatobacter oligotrophus</name>
    <dbReference type="NCBI Taxonomy" id="1122261"/>
    <lineage>
        <taxon>Bacteria</taxon>
        <taxon>Pseudomonadati</taxon>
        <taxon>Pseudomonadota</taxon>
        <taxon>Alphaproteobacteria</taxon>
        <taxon>Hyphomicrobiales</taxon>
        <taxon>Phreatobacteraceae</taxon>
        <taxon>Phreatobacter</taxon>
    </lineage>
</organism>
<dbReference type="OrthoDB" id="9848117at2"/>
<feature type="transmembrane region" description="Helical" evidence="1">
    <location>
        <begin position="81"/>
        <end position="99"/>
    </location>
</feature>
<dbReference type="RefSeq" id="WP_108179119.1">
    <property type="nucleotide sequence ID" value="NZ_PZZL01000010.1"/>
</dbReference>
<protein>
    <submittedName>
        <fullName evidence="2">Uncharacterized protein</fullName>
    </submittedName>
</protein>
<sequence>MFSFFDTRTPAQRFADEAMEHISALAKQLGQAGQAGGDAISHAPDHLKAMAKSLDRMGIGPGVAAAAGQHALRSVSRNPSLLAPIVVVGAAIALGYWLAQPGEQPAAPHVKRARD</sequence>
<name>A0A2T4YY11_9HYPH</name>
<evidence type="ECO:0000256" key="1">
    <source>
        <dbReference type="SAM" id="Phobius"/>
    </source>
</evidence>
<dbReference type="EMBL" id="PZZL01000010">
    <property type="protein sequence ID" value="PTM51437.1"/>
    <property type="molecule type" value="Genomic_DNA"/>
</dbReference>
<evidence type="ECO:0000313" key="2">
    <source>
        <dbReference type="EMBL" id="PTM51437.1"/>
    </source>
</evidence>
<gene>
    <name evidence="2" type="ORF">C8P69_110102</name>
</gene>
<dbReference type="Proteomes" id="UP000241808">
    <property type="component" value="Unassembled WGS sequence"/>
</dbReference>